<dbReference type="InParanoid" id="D8PTI3"/>
<evidence type="ECO:0000313" key="3">
    <source>
        <dbReference type="Proteomes" id="UP000007431"/>
    </source>
</evidence>
<accession>D8PTI3</accession>
<reference evidence="2 3" key="1">
    <citation type="journal article" date="2010" name="Nat. Biotechnol.">
        <title>Genome sequence of the model mushroom Schizophyllum commune.</title>
        <authorList>
            <person name="Ohm R.A."/>
            <person name="de Jong J.F."/>
            <person name="Lugones L.G."/>
            <person name="Aerts A."/>
            <person name="Kothe E."/>
            <person name="Stajich J.E."/>
            <person name="de Vries R.P."/>
            <person name="Record E."/>
            <person name="Levasseur A."/>
            <person name="Baker S.E."/>
            <person name="Bartholomew K.A."/>
            <person name="Coutinho P.M."/>
            <person name="Erdmann S."/>
            <person name="Fowler T.J."/>
            <person name="Gathman A.C."/>
            <person name="Lombard V."/>
            <person name="Henrissat B."/>
            <person name="Knabe N."/>
            <person name="Kuees U."/>
            <person name="Lilly W.W."/>
            <person name="Lindquist E."/>
            <person name="Lucas S."/>
            <person name="Magnuson J.K."/>
            <person name="Piumi F."/>
            <person name="Raudaskoski M."/>
            <person name="Salamov A."/>
            <person name="Schmutz J."/>
            <person name="Schwarze F.W.M.R."/>
            <person name="vanKuyk P.A."/>
            <person name="Horton J.S."/>
            <person name="Grigoriev I.V."/>
            <person name="Woesten H.A.B."/>
        </authorList>
    </citation>
    <scope>NUCLEOTIDE SEQUENCE [LARGE SCALE GENOMIC DNA]</scope>
    <source>
        <strain evidence="3">H4-8 / FGSC 9210</strain>
    </source>
</reference>
<feature type="compositionally biased region" description="Basic residues" evidence="1">
    <location>
        <begin position="93"/>
        <end position="105"/>
    </location>
</feature>
<dbReference type="KEGG" id="scm:SCHCO_02559915"/>
<protein>
    <submittedName>
        <fullName evidence="2">Expressed protein</fullName>
    </submittedName>
</protein>
<feature type="region of interest" description="Disordered" evidence="1">
    <location>
        <begin position="90"/>
        <end position="118"/>
    </location>
</feature>
<dbReference type="VEuPathDB" id="FungiDB:SCHCODRAFT_02559915"/>
<dbReference type="EMBL" id="GL377303">
    <property type="protein sequence ID" value="EFI99831.1"/>
    <property type="molecule type" value="Genomic_DNA"/>
</dbReference>
<organism evidence="3">
    <name type="scientific">Schizophyllum commune (strain H4-8 / FGSC 9210)</name>
    <name type="common">Split gill fungus</name>
    <dbReference type="NCBI Taxonomy" id="578458"/>
    <lineage>
        <taxon>Eukaryota</taxon>
        <taxon>Fungi</taxon>
        <taxon>Dikarya</taxon>
        <taxon>Basidiomycota</taxon>
        <taxon>Agaricomycotina</taxon>
        <taxon>Agaricomycetes</taxon>
        <taxon>Agaricomycetidae</taxon>
        <taxon>Agaricales</taxon>
        <taxon>Schizophyllaceae</taxon>
        <taxon>Schizophyllum</taxon>
    </lineage>
</organism>
<dbReference type="AlphaFoldDB" id="D8PTI3"/>
<evidence type="ECO:0000313" key="2">
    <source>
        <dbReference type="EMBL" id="EFI99831.1"/>
    </source>
</evidence>
<dbReference type="OrthoDB" id="10346278at2759"/>
<dbReference type="GeneID" id="9597014"/>
<dbReference type="HOGENOM" id="CLU_1533446_0_0_1"/>
<sequence length="175" mass="19074">MTCSPSPPAARCDTMHSRYSARLPGPALLARTRVRGLQHSVGHVARGRDRALGGVVGTRRRRPRAALAASQEAGQDLGRGALVHRCARDSYPRHPRPVRGRRSMAGRRGNELGCSEHPPLHRGALRGIQVVSGLELREREVPARRHDTAASQASLRVLQHSLLLARLPTRRVASA</sequence>
<name>D8PTI3_SCHCM</name>
<dbReference type="RefSeq" id="XP_003034734.1">
    <property type="nucleotide sequence ID" value="XM_003034688.1"/>
</dbReference>
<proteinExistence type="predicted"/>
<evidence type="ECO:0000256" key="1">
    <source>
        <dbReference type="SAM" id="MobiDB-lite"/>
    </source>
</evidence>
<dbReference type="Proteomes" id="UP000007431">
    <property type="component" value="Unassembled WGS sequence"/>
</dbReference>
<keyword evidence="3" id="KW-1185">Reference proteome</keyword>
<gene>
    <name evidence="2" type="ORF">SCHCODRAFT_81070</name>
</gene>